<protein>
    <recommendedName>
        <fullName evidence="4">DUF2341 domain-containing protein</fullName>
    </recommendedName>
</protein>
<sequence>MFDRRQLSICKKRITILLIVAVLYFSISPPSAFAVSVTVDSTISANNPTHSGNTFTNVFTDDQTGYAFYRDASGACVYSKTTNGGTAWNSAVTVDSQTDCIRIAIWYDQWTPGNTTGTRVHIVTMDTSQDDLWYTNLDTSNDTFGTSTPIQISLPQVATFAAGANLHALTVGTDGTIYTGVQDANDSYVLRCSSNCVSATSSWSEAGTNPFDLANDWLLLLPLPQGDILATRFDISADDVQSKIWDVSSSTWSGSWTNVDTNCSNNGTYDGHFGATINKISNNIYLAFGCTLQAIGGNDDDIRTAIFNGGALTWATSTDAVTNTTSGITGVKIGLDSNTGNLYVVYSARFESATATTANVFYKISTSTTMSTWGSDQGPLNTTTTDIYGLRIDGLNNERIYATWVDVVADTLNGITVANLTPSNFEQSAHKFFSNTNSAAVGKVYAATNASSAIPMAGGAFRLRMLVHVGGDGIDIGGQYFKLQVATSTPGGCDTGFSGETYVDVATSTGDIRFYDNTSATDGVVLTSTSTDPTHSTDTIVNESYTESNPFTNNIAKIFGGQDGKWDFALQNFSAASSSIFCFRVVENDNSLFSTYSFVPEASIDQPPVVGLVTLNGGVNISLTEGTFTLIQATATITDSNGYTDIDATQTSGRFYRSGVGENCVQDENNCYSVFDGCVLSGCAGDSCIMTCSVSMQYFTDPTDPGTPWDAENWYAHIVAYDTRNATSSATSTTPIDVYTLLGIHASSSISYGSLLPGSTTSPLPQTVVLKASGNASVDATVYGVNMISGANTVAPGQQRYATSSLSYASSTALAVSPGQSIELNIPKTTSSTSPASSTVYWGIAIPSVQPTGVYTGGNTFVGTVNSLPWP</sequence>
<gene>
    <name evidence="2" type="ORF">A2945_01585</name>
</gene>
<evidence type="ECO:0000313" key="3">
    <source>
        <dbReference type="Proteomes" id="UP000178880"/>
    </source>
</evidence>
<feature type="signal peptide" evidence="1">
    <location>
        <begin position="1"/>
        <end position="34"/>
    </location>
</feature>
<evidence type="ECO:0008006" key="4">
    <source>
        <dbReference type="Google" id="ProtNLM"/>
    </source>
</evidence>
<evidence type="ECO:0000313" key="2">
    <source>
        <dbReference type="EMBL" id="OGY99531.1"/>
    </source>
</evidence>
<reference evidence="2 3" key="1">
    <citation type="journal article" date="2016" name="Nat. Commun.">
        <title>Thousands of microbial genomes shed light on interconnected biogeochemical processes in an aquifer system.</title>
        <authorList>
            <person name="Anantharaman K."/>
            <person name="Brown C.T."/>
            <person name="Hug L.A."/>
            <person name="Sharon I."/>
            <person name="Castelle C.J."/>
            <person name="Probst A.J."/>
            <person name="Thomas B.C."/>
            <person name="Singh A."/>
            <person name="Wilkins M.J."/>
            <person name="Karaoz U."/>
            <person name="Brodie E.L."/>
            <person name="Williams K.H."/>
            <person name="Hubbard S.S."/>
            <person name="Banfield J.F."/>
        </authorList>
    </citation>
    <scope>NUCLEOTIDE SEQUENCE [LARGE SCALE GENOMIC DNA]</scope>
</reference>
<dbReference type="EMBL" id="MHLA01000015">
    <property type="protein sequence ID" value="OGY99531.1"/>
    <property type="molecule type" value="Genomic_DNA"/>
</dbReference>
<proteinExistence type="predicted"/>
<feature type="chain" id="PRO_5009582286" description="DUF2341 domain-containing protein" evidence="1">
    <location>
        <begin position="35"/>
        <end position="871"/>
    </location>
</feature>
<dbReference type="Proteomes" id="UP000178880">
    <property type="component" value="Unassembled WGS sequence"/>
</dbReference>
<comment type="caution">
    <text evidence="2">The sequence shown here is derived from an EMBL/GenBank/DDBJ whole genome shotgun (WGS) entry which is preliminary data.</text>
</comment>
<name>A0A1G2CEA3_9BACT</name>
<evidence type="ECO:0000256" key="1">
    <source>
        <dbReference type="SAM" id="SignalP"/>
    </source>
</evidence>
<keyword evidence="1" id="KW-0732">Signal</keyword>
<dbReference type="AlphaFoldDB" id="A0A1G2CEA3"/>
<organism evidence="2 3">
    <name type="scientific">Candidatus Liptonbacteria bacterium RIFCSPLOWO2_01_FULL_52_25</name>
    <dbReference type="NCBI Taxonomy" id="1798650"/>
    <lineage>
        <taxon>Bacteria</taxon>
        <taxon>Candidatus Liptoniibacteriota</taxon>
    </lineage>
</organism>
<accession>A0A1G2CEA3</accession>
<dbReference type="STRING" id="1798650.A2945_01585"/>